<protein>
    <submittedName>
        <fullName evidence="1">Chromo domain-containing protein</fullName>
    </submittedName>
</protein>
<accession>A0A0R3U998</accession>
<evidence type="ECO:0000313" key="1">
    <source>
        <dbReference type="WBParaSite" id="MCOS_0000349301-mRNA-1"/>
    </source>
</evidence>
<dbReference type="AlphaFoldDB" id="A0A0R3U998"/>
<proteinExistence type="predicted"/>
<organism evidence="1">
    <name type="scientific">Mesocestoides corti</name>
    <name type="common">Flatworm</name>
    <dbReference type="NCBI Taxonomy" id="53468"/>
    <lineage>
        <taxon>Eukaryota</taxon>
        <taxon>Metazoa</taxon>
        <taxon>Spiralia</taxon>
        <taxon>Lophotrochozoa</taxon>
        <taxon>Platyhelminthes</taxon>
        <taxon>Cestoda</taxon>
        <taxon>Eucestoda</taxon>
        <taxon>Cyclophyllidea</taxon>
        <taxon>Mesocestoididae</taxon>
        <taxon>Mesocestoides</taxon>
    </lineage>
</organism>
<dbReference type="WBParaSite" id="MCOS_0000349301-mRNA-1">
    <property type="protein sequence ID" value="MCOS_0000349301-mRNA-1"/>
    <property type="gene ID" value="MCOS_0000349301"/>
</dbReference>
<reference evidence="1" key="1">
    <citation type="submission" date="2017-02" db="UniProtKB">
        <authorList>
            <consortium name="WormBaseParasite"/>
        </authorList>
    </citation>
    <scope>IDENTIFICATION</scope>
</reference>
<sequence length="90" mass="10258">LHMLGVLVSTRKLSARPGKAAECSPRLVLKIHDDASWIFSQQSWLPYQSMKQQQQRLYPLWPSLCPASFFTTSERTEVRGTSTGHELRKG</sequence>
<name>A0A0R3U998_MESCO</name>